<name>A0AAN6ZLD9_9PEZI</name>
<dbReference type="AlphaFoldDB" id="A0AAN6ZLD9"/>
<evidence type="ECO:0000259" key="1">
    <source>
        <dbReference type="PROSITE" id="PS50280"/>
    </source>
</evidence>
<protein>
    <recommendedName>
        <fullName evidence="1">SET domain-containing protein</fullName>
    </recommendedName>
</protein>
<dbReference type="Pfam" id="PF00856">
    <property type="entry name" value="SET"/>
    <property type="match status" value="1"/>
</dbReference>
<reference evidence="2" key="1">
    <citation type="journal article" date="2023" name="Mol. Phylogenet. Evol.">
        <title>Genome-scale phylogeny and comparative genomics of the fungal order Sordariales.</title>
        <authorList>
            <person name="Hensen N."/>
            <person name="Bonometti L."/>
            <person name="Westerberg I."/>
            <person name="Brannstrom I.O."/>
            <person name="Guillou S."/>
            <person name="Cros-Aarteil S."/>
            <person name="Calhoun S."/>
            <person name="Haridas S."/>
            <person name="Kuo A."/>
            <person name="Mondo S."/>
            <person name="Pangilinan J."/>
            <person name="Riley R."/>
            <person name="LaButti K."/>
            <person name="Andreopoulos B."/>
            <person name="Lipzen A."/>
            <person name="Chen C."/>
            <person name="Yan M."/>
            <person name="Daum C."/>
            <person name="Ng V."/>
            <person name="Clum A."/>
            <person name="Steindorff A."/>
            <person name="Ohm R.A."/>
            <person name="Martin F."/>
            <person name="Silar P."/>
            <person name="Natvig D.O."/>
            <person name="Lalanne C."/>
            <person name="Gautier V."/>
            <person name="Ament-Velasquez S.L."/>
            <person name="Kruys A."/>
            <person name="Hutchinson M.I."/>
            <person name="Powell A.J."/>
            <person name="Barry K."/>
            <person name="Miller A.N."/>
            <person name="Grigoriev I.V."/>
            <person name="Debuchy R."/>
            <person name="Gladieux P."/>
            <person name="Hiltunen Thoren M."/>
            <person name="Johannesson H."/>
        </authorList>
    </citation>
    <scope>NUCLEOTIDE SEQUENCE</scope>
    <source>
        <strain evidence="2">CBS 141.50</strain>
    </source>
</reference>
<dbReference type="PROSITE" id="PS50280">
    <property type="entry name" value="SET"/>
    <property type="match status" value="1"/>
</dbReference>
<dbReference type="SUPFAM" id="SSF82199">
    <property type="entry name" value="SET domain"/>
    <property type="match status" value="1"/>
</dbReference>
<accession>A0AAN6ZLD9</accession>
<dbReference type="InterPro" id="IPR011990">
    <property type="entry name" value="TPR-like_helical_dom_sf"/>
</dbReference>
<dbReference type="InterPro" id="IPR046341">
    <property type="entry name" value="SET_dom_sf"/>
</dbReference>
<gene>
    <name evidence="2" type="ORF">C8A04DRAFT_13389</name>
</gene>
<organism evidence="2 3">
    <name type="scientific">Dichotomopilus funicola</name>
    <dbReference type="NCBI Taxonomy" id="1934379"/>
    <lineage>
        <taxon>Eukaryota</taxon>
        <taxon>Fungi</taxon>
        <taxon>Dikarya</taxon>
        <taxon>Ascomycota</taxon>
        <taxon>Pezizomycotina</taxon>
        <taxon>Sordariomycetes</taxon>
        <taxon>Sordariomycetidae</taxon>
        <taxon>Sordariales</taxon>
        <taxon>Chaetomiaceae</taxon>
        <taxon>Dichotomopilus</taxon>
    </lineage>
</organism>
<dbReference type="Gene3D" id="2.170.270.10">
    <property type="entry name" value="SET domain"/>
    <property type="match status" value="1"/>
</dbReference>
<dbReference type="InterPro" id="IPR001214">
    <property type="entry name" value="SET_dom"/>
</dbReference>
<reference evidence="2" key="2">
    <citation type="submission" date="2023-05" db="EMBL/GenBank/DDBJ databases">
        <authorList>
            <consortium name="Lawrence Berkeley National Laboratory"/>
            <person name="Steindorff A."/>
            <person name="Hensen N."/>
            <person name="Bonometti L."/>
            <person name="Westerberg I."/>
            <person name="Brannstrom I.O."/>
            <person name="Guillou S."/>
            <person name="Cros-Aarteil S."/>
            <person name="Calhoun S."/>
            <person name="Haridas S."/>
            <person name="Kuo A."/>
            <person name="Mondo S."/>
            <person name="Pangilinan J."/>
            <person name="Riley R."/>
            <person name="Labutti K."/>
            <person name="Andreopoulos B."/>
            <person name="Lipzen A."/>
            <person name="Chen C."/>
            <person name="Yanf M."/>
            <person name="Daum C."/>
            <person name="Ng V."/>
            <person name="Clum A."/>
            <person name="Ohm R."/>
            <person name="Martin F."/>
            <person name="Silar P."/>
            <person name="Natvig D."/>
            <person name="Lalanne C."/>
            <person name="Gautier V."/>
            <person name="Ament-Velasquez S.L."/>
            <person name="Kruys A."/>
            <person name="Hutchinson M.I."/>
            <person name="Powell A.J."/>
            <person name="Barry K."/>
            <person name="Miller A.N."/>
            <person name="Grigoriev I.V."/>
            <person name="Debuchy R."/>
            <person name="Gladieux P."/>
            <person name="Thoren M.H."/>
            <person name="Johannesson H."/>
        </authorList>
    </citation>
    <scope>NUCLEOTIDE SEQUENCE</scope>
    <source>
        <strain evidence="2">CBS 141.50</strain>
    </source>
</reference>
<evidence type="ECO:0000313" key="3">
    <source>
        <dbReference type="Proteomes" id="UP001302676"/>
    </source>
</evidence>
<dbReference type="Gene3D" id="1.25.40.10">
    <property type="entry name" value="Tetratricopeptide repeat domain"/>
    <property type="match status" value="1"/>
</dbReference>
<dbReference type="InterPro" id="IPR053185">
    <property type="entry name" value="SET_domain_protein"/>
</dbReference>
<dbReference type="PANTHER" id="PTHR47332:SF4">
    <property type="entry name" value="SET DOMAIN-CONTAINING PROTEIN 5"/>
    <property type="match status" value="1"/>
</dbReference>
<dbReference type="CDD" id="cd20071">
    <property type="entry name" value="SET_SMYD"/>
    <property type="match status" value="1"/>
</dbReference>
<sequence length="356" mass="40944">MAWLRRILKLQSTSQALGRFARSAGQHLGKKSSSVFEIRTSPGKGLGVFATKDIPRNADIMRDPPAFQTWNGEDLVERHRRFIMLPLKTRQNILKLSEGKSVLDYRPIVYARYPRNNKYERESILEIFKLEDIIDTNAFTIAHCNRLTAELFLNGCRINHSCIPNVDQVDNEGTGDLVMRANRDINAGEEITTSYIMRAAPREIRQRELSGRWGFACQCPACDLGHPFSRPHKQRLKALLRIYMNSVCYLGDDGRLKRPGTWSYAALERVTDSFRRRTELLTQHHSLRSFTREVYLGAFEVAIAKYKLRRVRSDLKEALKLLQLTIQAERIYFGEAIARSHEELYAKLEKGDISGV</sequence>
<keyword evidence="3" id="KW-1185">Reference proteome</keyword>
<dbReference type="EMBL" id="MU853600">
    <property type="protein sequence ID" value="KAK4142178.1"/>
    <property type="molecule type" value="Genomic_DNA"/>
</dbReference>
<feature type="domain" description="SET" evidence="1">
    <location>
        <begin position="34"/>
        <end position="196"/>
    </location>
</feature>
<dbReference type="RefSeq" id="XP_062635549.1">
    <property type="nucleotide sequence ID" value="XM_062777691.1"/>
</dbReference>
<dbReference type="SMART" id="SM00317">
    <property type="entry name" value="SET"/>
    <property type="match status" value="1"/>
</dbReference>
<proteinExistence type="predicted"/>
<dbReference type="GeneID" id="87814304"/>
<dbReference type="Proteomes" id="UP001302676">
    <property type="component" value="Unassembled WGS sequence"/>
</dbReference>
<comment type="caution">
    <text evidence="2">The sequence shown here is derived from an EMBL/GenBank/DDBJ whole genome shotgun (WGS) entry which is preliminary data.</text>
</comment>
<dbReference type="PANTHER" id="PTHR47332">
    <property type="entry name" value="SET DOMAIN-CONTAINING PROTEIN 5"/>
    <property type="match status" value="1"/>
</dbReference>
<evidence type="ECO:0000313" key="2">
    <source>
        <dbReference type="EMBL" id="KAK4142178.1"/>
    </source>
</evidence>